<dbReference type="InterPro" id="IPR027417">
    <property type="entry name" value="P-loop_NTPase"/>
</dbReference>
<accession>A0A846JXG1</accession>
<keyword evidence="4 8" id="KW-0812">Transmembrane</keyword>
<dbReference type="AlphaFoldDB" id="A0A846JXG1"/>
<dbReference type="PANTHER" id="PTHR37937:SF1">
    <property type="entry name" value="CONJUGATIVE TRANSFER: DNA TRANSPORT"/>
    <property type="match status" value="1"/>
</dbReference>
<dbReference type="InterPro" id="IPR051539">
    <property type="entry name" value="T4SS-coupling_protein"/>
</dbReference>
<evidence type="ECO:0000256" key="6">
    <source>
        <dbReference type="ARBA" id="ARBA00023136"/>
    </source>
</evidence>
<dbReference type="EMBL" id="SWVK01000023">
    <property type="protein sequence ID" value="NFN36388.1"/>
    <property type="molecule type" value="Genomic_DNA"/>
</dbReference>
<dbReference type="Proteomes" id="UP000473681">
    <property type="component" value="Unassembled WGS sequence"/>
</dbReference>
<comment type="similarity">
    <text evidence="2">Belongs to the VirD4/TraG family.</text>
</comment>
<evidence type="ECO:0000313" key="10">
    <source>
        <dbReference type="Proteomes" id="UP000473681"/>
    </source>
</evidence>
<reference evidence="9 10" key="1">
    <citation type="submission" date="2019-04" db="EMBL/GenBank/DDBJ databases">
        <title>Genome sequencing of Clostridium botulinum Groups I-IV and Clostridium butyricum.</title>
        <authorList>
            <person name="Brunt J."/>
            <person name="Van Vliet A.H.M."/>
            <person name="Stringer S.C."/>
            <person name="Carter A.T."/>
            <person name="Peck M.W."/>
        </authorList>
    </citation>
    <scope>NUCLEOTIDE SEQUENCE [LARGE SCALE GENOMIC DNA]</scope>
    <source>
        <strain evidence="9 10">CB-K-33E</strain>
    </source>
</reference>
<evidence type="ECO:0000256" key="4">
    <source>
        <dbReference type="ARBA" id="ARBA00022692"/>
    </source>
</evidence>
<dbReference type="GO" id="GO:0005886">
    <property type="term" value="C:plasma membrane"/>
    <property type="evidence" value="ECO:0007669"/>
    <property type="project" value="UniProtKB-SubCell"/>
</dbReference>
<feature type="compositionally biased region" description="Basic and acidic residues" evidence="7">
    <location>
        <begin position="576"/>
        <end position="593"/>
    </location>
</feature>
<gene>
    <name evidence="9" type="ORF">FDB51_14990</name>
</gene>
<comment type="caution">
    <text evidence="9">The sequence shown here is derived from an EMBL/GenBank/DDBJ whole genome shotgun (WGS) entry which is preliminary data.</text>
</comment>
<evidence type="ECO:0000256" key="7">
    <source>
        <dbReference type="SAM" id="MobiDB-lite"/>
    </source>
</evidence>
<dbReference type="NCBIfam" id="NF045973">
    <property type="entry name" value="conju_CD1115"/>
    <property type="match status" value="1"/>
</dbReference>
<dbReference type="Pfam" id="PF02534">
    <property type="entry name" value="T4SS-DNA_transf"/>
    <property type="match status" value="1"/>
</dbReference>
<evidence type="ECO:0000313" key="9">
    <source>
        <dbReference type="EMBL" id="NFN36388.1"/>
    </source>
</evidence>
<feature type="region of interest" description="Disordered" evidence="7">
    <location>
        <begin position="576"/>
        <end position="600"/>
    </location>
</feature>
<evidence type="ECO:0000256" key="3">
    <source>
        <dbReference type="ARBA" id="ARBA00022475"/>
    </source>
</evidence>
<feature type="transmembrane region" description="Helical" evidence="8">
    <location>
        <begin position="64"/>
        <end position="85"/>
    </location>
</feature>
<dbReference type="PANTHER" id="PTHR37937">
    <property type="entry name" value="CONJUGATIVE TRANSFER: DNA TRANSPORT"/>
    <property type="match status" value="1"/>
</dbReference>
<comment type="subcellular location">
    <subcellularLocation>
        <location evidence="1">Cell membrane</location>
        <topology evidence="1">Multi-pass membrane protein</topology>
    </subcellularLocation>
</comment>
<evidence type="ECO:0000256" key="8">
    <source>
        <dbReference type="SAM" id="Phobius"/>
    </source>
</evidence>
<evidence type="ECO:0000256" key="1">
    <source>
        <dbReference type="ARBA" id="ARBA00004651"/>
    </source>
</evidence>
<keyword evidence="5 8" id="KW-1133">Transmembrane helix</keyword>
<protein>
    <submittedName>
        <fullName evidence="9">Type IV secretory system conjugative DNA transfer family protein</fullName>
    </submittedName>
</protein>
<dbReference type="SUPFAM" id="SSF52540">
    <property type="entry name" value="P-loop containing nucleoside triphosphate hydrolases"/>
    <property type="match status" value="1"/>
</dbReference>
<dbReference type="CDD" id="cd01127">
    <property type="entry name" value="TrwB_TraG_TraD_VirD4"/>
    <property type="match status" value="1"/>
</dbReference>
<dbReference type="InterPro" id="IPR003688">
    <property type="entry name" value="TraG/VirD4"/>
</dbReference>
<organism evidence="9 10">
    <name type="scientific">Clostridium botulinum</name>
    <dbReference type="NCBI Taxonomy" id="1491"/>
    <lineage>
        <taxon>Bacteria</taxon>
        <taxon>Bacillati</taxon>
        <taxon>Bacillota</taxon>
        <taxon>Clostridia</taxon>
        <taxon>Eubacteriales</taxon>
        <taxon>Clostridiaceae</taxon>
        <taxon>Clostridium</taxon>
    </lineage>
</organism>
<dbReference type="Gene3D" id="3.40.50.300">
    <property type="entry name" value="P-loop containing nucleotide triphosphate hydrolases"/>
    <property type="match status" value="1"/>
</dbReference>
<keyword evidence="3" id="KW-1003">Cell membrane</keyword>
<sequence length="600" mass="68763">MYKTPQRRAKQQKKEKIKGGAIITIATLFFSENCLHAYLLENSFSGMNEYLANNFEVLWFPNDYRYFILAIVILTIYLLYVSIVWTDPKVSMNPHDQKGSTKFLEPKSLKKFEEKEITKNIILSQNVKMSMNNRKIKRNGNLTAFGAAGSGKTFNLISSNLLNVGKECLVVNDVKGEILIMHGKHLKEKSFDIRCLNTKDMTRSLRFNPMSYIKKESDILSIAKILSETLNAGKPPGSDGSFWESAKENLITACMGYLWINRNNNPEMCNLPAINDLLRLAEEEFDEKGYSMGSQFDRIMSRFEQDNPKTLCARAYGNFKQAQDKTRSNIIQTLQVMLSCLDIEEARNLFSGEDELKLWELATEEKIAIFLCSSDTDSTWNWITTLVIALGLNVISNIRDEHPEKGEDVVFWSDEFANGSRIRECDKIVAVCRSRRIHMKIILQSIVQLQKLYEKEWEAIIENCDTIISLGAQGKTAKWLSEALGKTGLNTTSTSRTKQAKGGSMSINSNIEPRNLIEQAEIERLDKECIIKIRGEQPVIDLKYQTNLDKRFKLMGDVSKGHSDKRNFFFDPKEYRERKSHKKINDENKKENNDISFDAI</sequence>
<proteinExistence type="inferred from homology"/>
<keyword evidence="6 8" id="KW-0472">Membrane</keyword>
<evidence type="ECO:0000256" key="2">
    <source>
        <dbReference type="ARBA" id="ARBA00008806"/>
    </source>
</evidence>
<evidence type="ECO:0000256" key="5">
    <source>
        <dbReference type="ARBA" id="ARBA00022989"/>
    </source>
</evidence>
<name>A0A846JXG1_CLOBO</name>